<sequence>MSDLDADLYGDLYGNDDPEFALPTEQPEAPPKTSSTPPKPEPSASPVDNISQQIPTSNGMGSPTYGMGQTQQIPTYQDRETPEYREVPQPAAGAGYQGAINRPVRPSEMKEEGKELNASLTGWDSFGC</sequence>
<evidence type="ECO:0000313" key="2">
    <source>
        <dbReference type="EMBL" id="THH02204.1"/>
    </source>
</evidence>
<evidence type="ECO:0000313" key="3">
    <source>
        <dbReference type="Proteomes" id="UP000309038"/>
    </source>
</evidence>
<feature type="compositionally biased region" description="Basic and acidic residues" evidence="1">
    <location>
        <begin position="105"/>
        <end position="115"/>
    </location>
</feature>
<organism evidence="2 3">
    <name type="scientific">Hermanssonia centrifuga</name>
    <dbReference type="NCBI Taxonomy" id="98765"/>
    <lineage>
        <taxon>Eukaryota</taxon>
        <taxon>Fungi</taxon>
        <taxon>Dikarya</taxon>
        <taxon>Basidiomycota</taxon>
        <taxon>Agaricomycotina</taxon>
        <taxon>Agaricomycetes</taxon>
        <taxon>Polyporales</taxon>
        <taxon>Meruliaceae</taxon>
        <taxon>Hermanssonia</taxon>
    </lineage>
</organism>
<evidence type="ECO:0000256" key="1">
    <source>
        <dbReference type="SAM" id="MobiDB-lite"/>
    </source>
</evidence>
<feature type="compositionally biased region" description="Low complexity" evidence="1">
    <location>
        <begin position="88"/>
        <end position="99"/>
    </location>
</feature>
<dbReference type="Proteomes" id="UP000309038">
    <property type="component" value="Unassembled WGS sequence"/>
</dbReference>
<proteinExistence type="predicted"/>
<dbReference type="EMBL" id="SGPJ01000009">
    <property type="protein sequence ID" value="THH02204.1"/>
    <property type="molecule type" value="Genomic_DNA"/>
</dbReference>
<dbReference type="AlphaFoldDB" id="A0A4S4KU63"/>
<feature type="compositionally biased region" description="Polar residues" evidence="1">
    <location>
        <begin position="48"/>
        <end position="75"/>
    </location>
</feature>
<comment type="caution">
    <text evidence="2">The sequence shown here is derived from an EMBL/GenBank/DDBJ whole genome shotgun (WGS) entry which is preliminary data.</text>
</comment>
<reference evidence="2 3" key="1">
    <citation type="submission" date="2019-02" db="EMBL/GenBank/DDBJ databases">
        <title>Genome sequencing of the rare red list fungi Phlebia centrifuga.</title>
        <authorList>
            <person name="Buettner E."/>
            <person name="Kellner H."/>
        </authorList>
    </citation>
    <scope>NUCLEOTIDE SEQUENCE [LARGE SCALE GENOMIC DNA]</scope>
    <source>
        <strain evidence="2 3">DSM 108282</strain>
    </source>
</reference>
<feature type="region of interest" description="Disordered" evidence="1">
    <location>
        <begin position="1"/>
        <end position="128"/>
    </location>
</feature>
<protein>
    <submittedName>
        <fullName evidence="2">Uncharacterized protein</fullName>
    </submittedName>
</protein>
<accession>A0A4S4KU63</accession>
<feature type="compositionally biased region" description="Acidic residues" evidence="1">
    <location>
        <begin position="1"/>
        <end position="19"/>
    </location>
</feature>
<gene>
    <name evidence="2" type="ORF">EW026_g605</name>
</gene>
<feature type="compositionally biased region" description="Basic and acidic residues" evidence="1">
    <location>
        <begin position="77"/>
        <end position="86"/>
    </location>
</feature>
<keyword evidence="3" id="KW-1185">Reference proteome</keyword>
<name>A0A4S4KU63_9APHY</name>